<dbReference type="Gene3D" id="3.90.190.10">
    <property type="entry name" value="Protein tyrosine phosphatase superfamily"/>
    <property type="match status" value="1"/>
</dbReference>
<evidence type="ECO:0000256" key="1">
    <source>
        <dbReference type="ARBA" id="ARBA00008601"/>
    </source>
</evidence>
<dbReference type="InterPro" id="IPR000387">
    <property type="entry name" value="Tyr_Pase_dom"/>
</dbReference>
<comment type="caution">
    <text evidence="8">The sequence shown here is derived from an EMBL/GenBank/DDBJ whole genome shotgun (WGS) entry which is preliminary data.</text>
</comment>
<dbReference type="Pfam" id="PF00782">
    <property type="entry name" value="DSPc"/>
    <property type="match status" value="1"/>
</dbReference>
<gene>
    <name evidence="8" type="primary">YVH1</name>
    <name evidence="8" type="ORF">LTR24_001102</name>
</gene>
<feature type="region of interest" description="Disordered" evidence="5">
    <location>
        <begin position="286"/>
        <end position="315"/>
    </location>
</feature>
<dbReference type="CDD" id="cd14518">
    <property type="entry name" value="DSP_fungal_YVH1"/>
    <property type="match status" value="1"/>
</dbReference>
<dbReference type="InterPro" id="IPR000340">
    <property type="entry name" value="Dual-sp_phosphatase_cat-dom"/>
</dbReference>
<dbReference type="PROSITE" id="PS50054">
    <property type="entry name" value="TYR_PHOSPHATASE_DUAL"/>
    <property type="match status" value="1"/>
</dbReference>
<dbReference type="PROSITE" id="PS00383">
    <property type="entry name" value="TYR_PHOSPHATASE_1"/>
    <property type="match status" value="1"/>
</dbReference>
<dbReference type="Proteomes" id="UP001345013">
    <property type="component" value="Unassembled WGS sequence"/>
</dbReference>
<dbReference type="PANTHER" id="PTHR45848:SF4">
    <property type="entry name" value="DUAL SPECIFICITY PROTEIN PHOSPHATASE 12"/>
    <property type="match status" value="1"/>
</dbReference>
<evidence type="ECO:0000259" key="6">
    <source>
        <dbReference type="PROSITE" id="PS50054"/>
    </source>
</evidence>
<evidence type="ECO:0000313" key="9">
    <source>
        <dbReference type="Proteomes" id="UP001345013"/>
    </source>
</evidence>
<dbReference type="PROSITE" id="PS50056">
    <property type="entry name" value="TYR_PHOSPHATASE_2"/>
    <property type="match status" value="1"/>
</dbReference>
<keyword evidence="9" id="KW-1185">Reference proteome</keyword>
<organism evidence="8 9">
    <name type="scientific">Lithohypha guttulata</name>
    <dbReference type="NCBI Taxonomy" id="1690604"/>
    <lineage>
        <taxon>Eukaryota</taxon>
        <taxon>Fungi</taxon>
        <taxon>Dikarya</taxon>
        <taxon>Ascomycota</taxon>
        <taxon>Pezizomycotina</taxon>
        <taxon>Eurotiomycetes</taxon>
        <taxon>Chaetothyriomycetidae</taxon>
        <taxon>Chaetothyriales</taxon>
        <taxon>Trichomeriaceae</taxon>
        <taxon>Lithohypha</taxon>
    </lineage>
</organism>
<accession>A0ABR0KLF7</accession>
<evidence type="ECO:0000256" key="5">
    <source>
        <dbReference type="SAM" id="MobiDB-lite"/>
    </source>
</evidence>
<keyword evidence="3" id="KW-0378">Hydrolase</keyword>
<evidence type="ECO:0000256" key="3">
    <source>
        <dbReference type="ARBA" id="ARBA00022801"/>
    </source>
</evidence>
<sequence length="346" mass="39068">MDQPTLDKCPGHNLYIGGFIGLRRTQALKNCNITHIVSVLDWEFKDDAPLIRGYQHLHIPVDDVEDENLLEWFPKSNAFIKQGLNYRAGNRTSLGTGVDDFDDFDEKGSGVYIHCAMGKSRSATILLAYLLWSSRQRPKGNTSGDVVSLPPKQLTVIEALELLRQGRPFAEPNEGFMDQLHLYEKMGCPTTEQELTAHKLYRRWMNKRKVEESLRTLQAPEMEHIKFEDEADEEEEGKKMEEVAPGVSAPTGAEETKALSHPSKASSPQVTIKCRKCRHVIATTPFIIEHTSPPHRDPNEQRPSQLEGTPLPPPQCAHVFLHPLSWMREALSEGRRSTSKSIAARK</sequence>
<dbReference type="InterPro" id="IPR029021">
    <property type="entry name" value="Prot-tyrosine_phosphatase-like"/>
</dbReference>
<evidence type="ECO:0000256" key="2">
    <source>
        <dbReference type="ARBA" id="ARBA00013064"/>
    </source>
</evidence>
<dbReference type="InterPro" id="IPR016130">
    <property type="entry name" value="Tyr_Pase_AS"/>
</dbReference>
<name>A0ABR0KLF7_9EURO</name>
<feature type="domain" description="Tyrosine specific protein phosphatases" evidence="7">
    <location>
        <begin position="92"/>
        <end position="168"/>
    </location>
</feature>
<dbReference type="EC" id="3.1.3.48" evidence="2"/>
<feature type="domain" description="Tyrosine-protein phosphatase" evidence="6">
    <location>
        <begin position="3"/>
        <end position="189"/>
    </location>
</feature>
<dbReference type="SUPFAM" id="SSF52799">
    <property type="entry name" value="(Phosphotyrosine protein) phosphatases II"/>
    <property type="match status" value="1"/>
</dbReference>
<proteinExistence type="inferred from homology"/>
<evidence type="ECO:0000256" key="4">
    <source>
        <dbReference type="ARBA" id="ARBA00022912"/>
    </source>
</evidence>
<keyword evidence="4" id="KW-0904">Protein phosphatase</keyword>
<dbReference type="SMART" id="SM00195">
    <property type="entry name" value="DSPc"/>
    <property type="match status" value="1"/>
</dbReference>
<evidence type="ECO:0000313" key="8">
    <source>
        <dbReference type="EMBL" id="KAK5100037.1"/>
    </source>
</evidence>
<dbReference type="InterPro" id="IPR020422">
    <property type="entry name" value="TYR_PHOSPHATASE_DUAL_dom"/>
</dbReference>
<protein>
    <recommendedName>
        <fullName evidence="2">protein-tyrosine-phosphatase</fullName>
        <ecNumber evidence="2">3.1.3.48</ecNumber>
    </recommendedName>
</protein>
<comment type="similarity">
    <text evidence="1">Belongs to the protein-tyrosine phosphatase family. Non-receptor class dual specificity subfamily.</text>
</comment>
<evidence type="ECO:0000259" key="7">
    <source>
        <dbReference type="PROSITE" id="PS50056"/>
    </source>
</evidence>
<dbReference type="EMBL" id="JAVRRG010000008">
    <property type="protein sequence ID" value="KAK5100037.1"/>
    <property type="molecule type" value="Genomic_DNA"/>
</dbReference>
<feature type="region of interest" description="Disordered" evidence="5">
    <location>
        <begin position="229"/>
        <end position="270"/>
    </location>
</feature>
<dbReference type="PANTHER" id="PTHR45848">
    <property type="entry name" value="DUAL SPECIFICITY PROTEIN PHOSPHATASE 12 FAMILY MEMBER"/>
    <property type="match status" value="1"/>
</dbReference>
<reference evidence="8 9" key="1">
    <citation type="submission" date="2023-08" db="EMBL/GenBank/DDBJ databases">
        <title>Black Yeasts Isolated from many extreme environments.</title>
        <authorList>
            <person name="Coleine C."/>
            <person name="Stajich J.E."/>
            <person name="Selbmann L."/>
        </authorList>
    </citation>
    <scope>NUCLEOTIDE SEQUENCE [LARGE SCALE GENOMIC DNA]</scope>
    <source>
        <strain evidence="8 9">CCFEE 5885</strain>
    </source>
</reference>